<feature type="signal peptide" evidence="12">
    <location>
        <begin position="1"/>
        <end position="18"/>
    </location>
</feature>
<dbReference type="OrthoDB" id="5339822at2759"/>
<feature type="chain" id="PRO_5026052281" evidence="12">
    <location>
        <begin position="19"/>
        <end position="448"/>
    </location>
</feature>
<reference evidence="13" key="1">
    <citation type="journal article" date="2020" name="Stud. Mycol.">
        <title>101 Dothideomycetes genomes: a test case for predicting lifestyles and emergence of pathogens.</title>
        <authorList>
            <person name="Haridas S."/>
            <person name="Albert R."/>
            <person name="Binder M."/>
            <person name="Bloem J."/>
            <person name="Labutti K."/>
            <person name="Salamov A."/>
            <person name="Andreopoulos B."/>
            <person name="Baker S."/>
            <person name="Barry K."/>
            <person name="Bills G."/>
            <person name="Bluhm B."/>
            <person name="Cannon C."/>
            <person name="Castanera R."/>
            <person name="Culley D."/>
            <person name="Daum C."/>
            <person name="Ezra D."/>
            <person name="Gonzalez J."/>
            <person name="Henrissat B."/>
            <person name="Kuo A."/>
            <person name="Liang C."/>
            <person name="Lipzen A."/>
            <person name="Lutzoni F."/>
            <person name="Magnuson J."/>
            <person name="Mondo S."/>
            <person name="Nolan M."/>
            <person name="Ohm R."/>
            <person name="Pangilinan J."/>
            <person name="Park H.-J."/>
            <person name="Ramirez L."/>
            <person name="Alfaro M."/>
            <person name="Sun H."/>
            <person name="Tritt A."/>
            <person name="Yoshinaga Y."/>
            <person name="Zwiers L.-H."/>
            <person name="Turgeon B."/>
            <person name="Goodwin S."/>
            <person name="Spatafora J."/>
            <person name="Crous P."/>
            <person name="Grigoriev I."/>
        </authorList>
    </citation>
    <scope>NUCLEOTIDE SEQUENCE</scope>
    <source>
        <strain evidence="13">CBS 279.74</strain>
    </source>
</reference>
<gene>
    <name evidence="13" type="ORF">K504DRAFT_430077</name>
</gene>
<dbReference type="PANTHER" id="PTHR31316">
    <property type="entry name" value="BETA-GLUCOSIDASE-LIKE PROTEIN NCA3, MITOCHONDRIAL-RELATED"/>
    <property type="match status" value="1"/>
</dbReference>
<dbReference type="AlphaFoldDB" id="A0A6G1KBW0"/>
<dbReference type="GO" id="GO:0031505">
    <property type="term" value="P:fungal-type cell wall organization"/>
    <property type="evidence" value="ECO:0007669"/>
    <property type="project" value="TreeGrafter"/>
</dbReference>
<comment type="subcellular location">
    <subcellularLocation>
        <location evidence="1">Secreted</location>
        <location evidence="1">Cell wall</location>
    </subcellularLocation>
</comment>
<protein>
    <submittedName>
        <fullName evidence="13">Glycoside hydrolase family 132 protein</fullName>
    </submittedName>
</protein>
<keyword evidence="3" id="KW-0134">Cell wall</keyword>
<dbReference type="GO" id="GO:0000272">
    <property type="term" value="P:polysaccharide catabolic process"/>
    <property type="evidence" value="ECO:0007669"/>
    <property type="project" value="UniProtKB-KW"/>
</dbReference>
<keyword evidence="10" id="KW-0624">Polysaccharide degradation</keyword>
<keyword evidence="4" id="KW-0964">Secreted</keyword>
<dbReference type="PANTHER" id="PTHR31316:SF0">
    <property type="entry name" value="SECRETED BETA-GLUCOSIDASE SIM1-RELATED"/>
    <property type="match status" value="1"/>
</dbReference>
<evidence type="ECO:0000313" key="13">
    <source>
        <dbReference type="EMBL" id="KAF2709952.1"/>
    </source>
</evidence>
<keyword evidence="8" id="KW-0326">Glycosidase</keyword>
<keyword evidence="9" id="KW-0961">Cell wall biogenesis/degradation</keyword>
<dbReference type="Proteomes" id="UP000799428">
    <property type="component" value="Unassembled WGS sequence"/>
</dbReference>
<evidence type="ECO:0000256" key="10">
    <source>
        <dbReference type="ARBA" id="ARBA00023326"/>
    </source>
</evidence>
<proteinExistence type="inferred from homology"/>
<comment type="similarity">
    <text evidence="2">Belongs to the SUN family.</text>
</comment>
<feature type="compositionally biased region" description="Low complexity" evidence="11">
    <location>
        <begin position="102"/>
        <end position="122"/>
    </location>
</feature>
<evidence type="ECO:0000313" key="14">
    <source>
        <dbReference type="Proteomes" id="UP000799428"/>
    </source>
</evidence>
<evidence type="ECO:0000256" key="4">
    <source>
        <dbReference type="ARBA" id="ARBA00022525"/>
    </source>
</evidence>
<dbReference type="InterPro" id="IPR005556">
    <property type="entry name" value="SUN"/>
</dbReference>
<dbReference type="GO" id="GO:0009986">
    <property type="term" value="C:cell surface"/>
    <property type="evidence" value="ECO:0007669"/>
    <property type="project" value="TreeGrafter"/>
</dbReference>
<accession>A0A6G1KBW0</accession>
<keyword evidence="7" id="KW-0119">Carbohydrate metabolism</keyword>
<evidence type="ECO:0000256" key="5">
    <source>
        <dbReference type="ARBA" id="ARBA00022729"/>
    </source>
</evidence>
<feature type="compositionally biased region" description="Pro residues" evidence="11">
    <location>
        <begin position="123"/>
        <end position="141"/>
    </location>
</feature>
<dbReference type="GO" id="GO:0016798">
    <property type="term" value="F:hydrolase activity, acting on glycosyl bonds"/>
    <property type="evidence" value="ECO:0007669"/>
    <property type="project" value="UniProtKB-KW"/>
</dbReference>
<keyword evidence="6 13" id="KW-0378">Hydrolase</keyword>
<evidence type="ECO:0000256" key="1">
    <source>
        <dbReference type="ARBA" id="ARBA00004191"/>
    </source>
</evidence>
<dbReference type="Pfam" id="PF03856">
    <property type="entry name" value="SUN"/>
    <property type="match status" value="1"/>
</dbReference>
<feature type="compositionally biased region" description="Basic and acidic residues" evidence="11">
    <location>
        <begin position="143"/>
        <end position="152"/>
    </location>
</feature>
<keyword evidence="5 12" id="KW-0732">Signal</keyword>
<sequence length="448" mass="47873">MKLLLVVTLAAVTVPILAQPHHHAHAHLRRSVNKREAAVATVYYPGPVQTVVVYELDGHPISEEDVRQGIQNGTLVWGNDGILSSSIAMPVATAPPGPVTIQEPEPTQATPAPEETSSVAPAPNQPEPEPEPSSAPLPSPSQPDDHHGDCADCDKEFPNNKYFCDSFPLGYGAIPLINEGLGGWSGIQDPQHRQSDGFDEIVTVPKGSCADGTCCSPGTFCSYGCPNPYLKMSFPKMQGRTKQSVGGLYCNENGKLQMAEGSLGKTLCGKGSEHMVVKVRNDLPDPVSICRTDYPGTESMTIPLTVSPGETAELANPNQGGYYFWDDKPTSAQYYINNKGVPEKDACTWGSSDKTAGNWAPLNFGTSWDDINMNMGFPSLAPNNPTTDAKLDFTVTFTGDGIQNACRYNGHTKKFCQGPANDYSQCDNAAGCTAAVKAGNTLTLVFTE</sequence>
<evidence type="ECO:0000256" key="7">
    <source>
        <dbReference type="ARBA" id="ARBA00023277"/>
    </source>
</evidence>
<evidence type="ECO:0000256" key="6">
    <source>
        <dbReference type="ARBA" id="ARBA00022801"/>
    </source>
</evidence>
<evidence type="ECO:0000256" key="8">
    <source>
        <dbReference type="ARBA" id="ARBA00023295"/>
    </source>
</evidence>
<evidence type="ECO:0000256" key="2">
    <source>
        <dbReference type="ARBA" id="ARBA00010579"/>
    </source>
</evidence>
<evidence type="ECO:0000256" key="12">
    <source>
        <dbReference type="SAM" id="SignalP"/>
    </source>
</evidence>
<keyword evidence="14" id="KW-1185">Reference proteome</keyword>
<dbReference type="InterPro" id="IPR051526">
    <property type="entry name" value="Beta-Glucosidase_SUN"/>
</dbReference>
<organism evidence="13 14">
    <name type="scientific">Pleomassaria siparia CBS 279.74</name>
    <dbReference type="NCBI Taxonomy" id="1314801"/>
    <lineage>
        <taxon>Eukaryota</taxon>
        <taxon>Fungi</taxon>
        <taxon>Dikarya</taxon>
        <taxon>Ascomycota</taxon>
        <taxon>Pezizomycotina</taxon>
        <taxon>Dothideomycetes</taxon>
        <taxon>Pleosporomycetidae</taxon>
        <taxon>Pleosporales</taxon>
        <taxon>Pleomassariaceae</taxon>
        <taxon>Pleomassaria</taxon>
    </lineage>
</organism>
<evidence type="ECO:0000256" key="9">
    <source>
        <dbReference type="ARBA" id="ARBA00023316"/>
    </source>
</evidence>
<name>A0A6G1KBW0_9PLEO</name>
<dbReference type="GO" id="GO:0009277">
    <property type="term" value="C:fungal-type cell wall"/>
    <property type="evidence" value="ECO:0007669"/>
    <property type="project" value="TreeGrafter"/>
</dbReference>
<evidence type="ECO:0000256" key="3">
    <source>
        <dbReference type="ARBA" id="ARBA00022512"/>
    </source>
</evidence>
<evidence type="ECO:0000256" key="11">
    <source>
        <dbReference type="SAM" id="MobiDB-lite"/>
    </source>
</evidence>
<dbReference type="EMBL" id="MU005769">
    <property type="protein sequence ID" value="KAF2709952.1"/>
    <property type="molecule type" value="Genomic_DNA"/>
</dbReference>
<feature type="region of interest" description="Disordered" evidence="11">
    <location>
        <begin position="93"/>
        <end position="152"/>
    </location>
</feature>